<dbReference type="PROSITE" id="PS50076">
    <property type="entry name" value="DNAJ_2"/>
    <property type="match status" value="1"/>
</dbReference>
<dbReference type="Proteomes" id="UP000028045">
    <property type="component" value="Unassembled WGS sequence"/>
</dbReference>
<feature type="compositionally biased region" description="Basic and acidic residues" evidence="1">
    <location>
        <begin position="131"/>
        <end position="277"/>
    </location>
</feature>
<dbReference type="SUPFAM" id="SSF46565">
    <property type="entry name" value="Chaperone J-domain"/>
    <property type="match status" value="1"/>
</dbReference>
<dbReference type="CDD" id="cd06257">
    <property type="entry name" value="DnaJ"/>
    <property type="match status" value="1"/>
</dbReference>
<dbReference type="FunFam" id="1.10.287.110:FF:000073">
    <property type="entry name" value="DnaJ domain protein"/>
    <property type="match status" value="1"/>
</dbReference>
<sequence length="638" mass="74310">MTPLPPDPYKILGVSKDAQITEIRSAHRKLVLKCHPDKVQDPALKAQKQDEFQKVQQAYELLSDDSERAKYDDQVKLAELRKLRQAQANSSVPRSSPKYAEYEIRTAEPRPSSYRTNGPSPTKSHTTYSKSWEEDTSRGPRIFEAEIRTRREQSYTDKPSKRNLERERDPRERDLRERDIRERDIREREARDRERELKDRDARDRDLREQQQRDKEKERERERERKKRAERDNEAYRRHEKDKEARKVAEKRKEKEKDKQREKEIKREREREADEKKKYAKSPYIEEYEIESPLSKSDKKKSSSSKKQDEKRERSSHRAEVLPDPVPAVPTVPEQYHDVNLSYAALYIEATRAKSNASGIPRSKTYLRDQPPAVPTPPPAPGMTSVFPVPDEEDIRRSSAKARRGSSDTIRSVTRDKAYKKSSREFLDDQIPEVVAGSPRLRHHPQLHKSATTAPAMASSPPRHDLPRTKTMPIDPEYSRPTPGNLSRAQTFSGYGETAAPPKDRGRSRSRMHSQIQEEYESEDEYEAARRERKHRSSKKDVPKESVQRYHVSEGRTKAHSSFVRPVDPQADYYYSTSPYSSSGARHGERPPMPPREAGYSSGFPKIKTSKAYGAEDIHYSPHYHQSTYRDDYPSVYA</sequence>
<dbReference type="HOGENOM" id="CLU_457824_0_0_1"/>
<protein>
    <recommendedName>
        <fullName evidence="2">J domain-containing protein</fullName>
    </recommendedName>
</protein>
<feature type="region of interest" description="Disordered" evidence="1">
    <location>
        <begin position="353"/>
        <end position="607"/>
    </location>
</feature>
<feature type="region of interest" description="Disordered" evidence="1">
    <location>
        <begin position="83"/>
        <end position="333"/>
    </location>
</feature>
<dbReference type="PANTHER" id="PTHR44144">
    <property type="entry name" value="DNAJ HOMOLOG SUBFAMILY C MEMBER 9"/>
    <property type="match status" value="1"/>
</dbReference>
<dbReference type="InterPro" id="IPR036869">
    <property type="entry name" value="J_dom_sf"/>
</dbReference>
<organism evidence="3 4">
    <name type="scientific">Stachybotrys chartarum (strain CBS 109288 / IBT 7711)</name>
    <name type="common">Toxic black mold</name>
    <name type="synonym">Stilbospora chartarum</name>
    <dbReference type="NCBI Taxonomy" id="1280523"/>
    <lineage>
        <taxon>Eukaryota</taxon>
        <taxon>Fungi</taxon>
        <taxon>Dikarya</taxon>
        <taxon>Ascomycota</taxon>
        <taxon>Pezizomycotina</taxon>
        <taxon>Sordariomycetes</taxon>
        <taxon>Hypocreomycetidae</taxon>
        <taxon>Hypocreales</taxon>
        <taxon>Stachybotryaceae</taxon>
        <taxon>Stachybotrys</taxon>
    </lineage>
</organism>
<feature type="compositionally biased region" description="Polar residues" evidence="1">
    <location>
        <begin position="482"/>
        <end position="493"/>
    </location>
</feature>
<dbReference type="EMBL" id="KL648587">
    <property type="protein sequence ID" value="KEY68182.1"/>
    <property type="molecule type" value="Genomic_DNA"/>
</dbReference>
<dbReference type="InterPro" id="IPR018253">
    <property type="entry name" value="DnaJ_domain_CS"/>
</dbReference>
<dbReference type="InterPro" id="IPR052594">
    <property type="entry name" value="J_domain-containing_protein"/>
</dbReference>
<accession>A0A084ASA3</accession>
<feature type="compositionally biased region" description="Basic and acidic residues" evidence="1">
    <location>
        <begin position="413"/>
        <end position="427"/>
    </location>
</feature>
<keyword evidence="4" id="KW-1185">Reference proteome</keyword>
<dbReference type="PRINTS" id="PR00625">
    <property type="entry name" value="JDOMAIN"/>
</dbReference>
<feature type="compositionally biased region" description="Low complexity" evidence="1">
    <location>
        <begin position="450"/>
        <end position="461"/>
    </location>
</feature>
<evidence type="ECO:0000256" key="1">
    <source>
        <dbReference type="SAM" id="MobiDB-lite"/>
    </source>
</evidence>
<dbReference type="AlphaFoldDB" id="A0A084ASA3"/>
<dbReference type="InterPro" id="IPR001623">
    <property type="entry name" value="DnaJ_domain"/>
</dbReference>
<evidence type="ECO:0000313" key="3">
    <source>
        <dbReference type="EMBL" id="KEY68182.1"/>
    </source>
</evidence>
<dbReference type="Pfam" id="PF00226">
    <property type="entry name" value="DnaJ"/>
    <property type="match status" value="1"/>
</dbReference>
<dbReference type="PROSITE" id="PS00636">
    <property type="entry name" value="DNAJ_1"/>
    <property type="match status" value="1"/>
</dbReference>
<feature type="compositionally biased region" description="Polar residues" evidence="1">
    <location>
        <begin position="113"/>
        <end position="130"/>
    </location>
</feature>
<feature type="compositionally biased region" description="Low complexity" evidence="1">
    <location>
        <begin position="573"/>
        <end position="583"/>
    </location>
</feature>
<dbReference type="PANTHER" id="PTHR44144:SF1">
    <property type="entry name" value="DNAJ HOMOLOG SUBFAMILY C MEMBER 9"/>
    <property type="match status" value="1"/>
</dbReference>
<evidence type="ECO:0000313" key="4">
    <source>
        <dbReference type="Proteomes" id="UP000028045"/>
    </source>
</evidence>
<dbReference type="SMART" id="SM00271">
    <property type="entry name" value="DnaJ"/>
    <property type="match status" value="1"/>
</dbReference>
<reference evidence="3 4" key="1">
    <citation type="journal article" date="2014" name="BMC Genomics">
        <title>Comparative genome sequencing reveals chemotype-specific gene clusters in the toxigenic black mold Stachybotrys.</title>
        <authorList>
            <person name="Semeiks J."/>
            <person name="Borek D."/>
            <person name="Otwinowski Z."/>
            <person name="Grishin N.V."/>
        </authorList>
    </citation>
    <scope>NUCLEOTIDE SEQUENCE [LARGE SCALE GENOMIC DNA]</scope>
    <source>
        <strain evidence="4">CBS 109288 / IBT 7711</strain>
    </source>
</reference>
<dbReference type="Gene3D" id="1.10.287.110">
    <property type="entry name" value="DnaJ domain"/>
    <property type="match status" value="1"/>
</dbReference>
<feature type="compositionally biased region" description="Basic and acidic residues" evidence="1">
    <location>
        <begin position="296"/>
        <end position="321"/>
    </location>
</feature>
<dbReference type="GO" id="GO:0005737">
    <property type="term" value="C:cytoplasm"/>
    <property type="evidence" value="ECO:0007669"/>
    <property type="project" value="TreeGrafter"/>
</dbReference>
<feature type="domain" description="J" evidence="2">
    <location>
        <begin position="7"/>
        <end position="75"/>
    </location>
</feature>
<gene>
    <name evidence="3" type="ORF">S7711_07271</name>
</gene>
<proteinExistence type="predicted"/>
<feature type="compositionally biased region" description="Basic and acidic residues" evidence="1">
    <location>
        <begin position="539"/>
        <end position="557"/>
    </location>
</feature>
<name>A0A084ASA3_STACB</name>
<evidence type="ECO:0000259" key="2">
    <source>
        <dbReference type="PROSITE" id="PS50076"/>
    </source>
</evidence>
<dbReference type="GO" id="GO:0005634">
    <property type="term" value="C:nucleus"/>
    <property type="evidence" value="ECO:0007669"/>
    <property type="project" value="TreeGrafter"/>
</dbReference>
<dbReference type="OrthoDB" id="10250354at2759"/>
<dbReference type="GO" id="GO:0031072">
    <property type="term" value="F:heat shock protein binding"/>
    <property type="evidence" value="ECO:0007669"/>
    <property type="project" value="TreeGrafter"/>
</dbReference>
<feature type="compositionally biased region" description="Pro residues" evidence="1">
    <location>
        <begin position="372"/>
        <end position="381"/>
    </location>
</feature>